<name>A0ABR2H5C4_9EUKA</name>
<dbReference type="PANTHER" id="PTHR45661">
    <property type="entry name" value="SURFACE ANTIGEN"/>
    <property type="match status" value="1"/>
</dbReference>
<sequence length="755" mass="83417">MESTLENGLVVKLNKDNFMATVTRSKDVKGDISIPQIIEHESDKYVISKIESYAFSQNSLLISISIPFTVRIIEESAFYKCDQLKSIEFASDPDKDSLLEEIGNFAFGDCINLEIMSPIPSSVRRIGNSSFSKCQNLKSVTIETSSKSGIPPLLEEIGNVAFYSCTNLESISIIPSTVRRIGESAFYKCTSLTSVTFGSSDESKESNLKEISKFAFADCFSLETVSKIPASVCQIGESSFANCTRLKSLSFSSYESLLEEIGNESFYNCTSLESVTFFPSNCRKIGKYAFCKCEKLKSFSFGPESTNSSASLEEIGDYAFCDCLSIEKVTSIPVTLRKISNSSFYKCGKLKLLTFGSGADAKRLNSLEEIGDESFYCCSSLELVIMIPSSVRRIGSKSFYQCHNLKLIIFDSKSSKLEEIGREAFFECEKLISVTMLPATVRTIGKGCFSKCASLKSVTFSASNEVPSLVEIPRKMFVDCSSLETVNNVPVSIRKIGKSAFSRCSKLTELTFSQNEKEGNVLCIDEICDFAFNECSSFCDMFQLPLTVRRIGKASFFKCVKLNRLCFKIASSDNSFCLDEIDDDAFYECTELETVIGLHPTLRRIGQKCFYKCKNLKKFEFIFGPSITSLSLLSEIGEKAFSGCLSLESFKSTSSVPLLIGNACFEGDERLGAVVCSGDAINVSAECFNGCKILSYVYFPNAKVVSIADMAFNDVPESFELFVPTDVELNGSGLEKVKNGVRKNKEPKNADEQNK</sequence>
<evidence type="ECO:0000313" key="1">
    <source>
        <dbReference type="EMBL" id="KAK8841423.1"/>
    </source>
</evidence>
<dbReference type="InterPro" id="IPR032675">
    <property type="entry name" value="LRR_dom_sf"/>
</dbReference>
<dbReference type="Proteomes" id="UP001470230">
    <property type="component" value="Unassembled WGS sequence"/>
</dbReference>
<accession>A0ABR2H5C4</accession>
<keyword evidence="2" id="KW-1185">Reference proteome</keyword>
<dbReference type="InterPro" id="IPR053139">
    <property type="entry name" value="Surface_bspA-like"/>
</dbReference>
<dbReference type="PANTHER" id="PTHR45661:SF3">
    <property type="entry name" value="IG-LIKE DOMAIN-CONTAINING PROTEIN"/>
    <property type="match status" value="1"/>
</dbReference>
<evidence type="ECO:0008006" key="3">
    <source>
        <dbReference type="Google" id="ProtNLM"/>
    </source>
</evidence>
<gene>
    <name evidence="1" type="ORF">M9Y10_027040</name>
</gene>
<reference evidence="1 2" key="1">
    <citation type="submission" date="2024-04" db="EMBL/GenBank/DDBJ databases">
        <title>Tritrichomonas musculus Genome.</title>
        <authorList>
            <person name="Alves-Ferreira E."/>
            <person name="Grigg M."/>
            <person name="Lorenzi H."/>
            <person name="Galac M."/>
        </authorList>
    </citation>
    <scope>NUCLEOTIDE SEQUENCE [LARGE SCALE GENOMIC DNA]</scope>
    <source>
        <strain evidence="1 2">EAF2021</strain>
    </source>
</reference>
<comment type="caution">
    <text evidence="1">The sequence shown here is derived from an EMBL/GenBank/DDBJ whole genome shotgun (WGS) entry which is preliminary data.</text>
</comment>
<dbReference type="Gene3D" id="3.80.10.10">
    <property type="entry name" value="Ribonuclease Inhibitor"/>
    <property type="match status" value="6"/>
</dbReference>
<protein>
    <recommendedName>
        <fullName evidence="3">Surface antigen BspA-like</fullName>
    </recommendedName>
</protein>
<organism evidence="1 2">
    <name type="scientific">Tritrichomonas musculus</name>
    <dbReference type="NCBI Taxonomy" id="1915356"/>
    <lineage>
        <taxon>Eukaryota</taxon>
        <taxon>Metamonada</taxon>
        <taxon>Parabasalia</taxon>
        <taxon>Tritrichomonadida</taxon>
        <taxon>Tritrichomonadidae</taxon>
        <taxon>Tritrichomonas</taxon>
    </lineage>
</organism>
<dbReference type="InterPro" id="IPR026906">
    <property type="entry name" value="LRR_5"/>
</dbReference>
<dbReference type="EMBL" id="JAPFFF010000041">
    <property type="protein sequence ID" value="KAK8841423.1"/>
    <property type="molecule type" value="Genomic_DNA"/>
</dbReference>
<dbReference type="SUPFAM" id="SSF52058">
    <property type="entry name" value="L domain-like"/>
    <property type="match status" value="3"/>
</dbReference>
<proteinExistence type="predicted"/>
<evidence type="ECO:0000313" key="2">
    <source>
        <dbReference type="Proteomes" id="UP001470230"/>
    </source>
</evidence>
<dbReference type="Gene3D" id="3.40.50.12480">
    <property type="match status" value="1"/>
</dbReference>
<dbReference type="Pfam" id="PF13306">
    <property type="entry name" value="LRR_5"/>
    <property type="match status" value="4"/>
</dbReference>